<sequence>MSTSPKYPVAVQRHILVSIGVNNQITYTYIDYQGVLHTGIAQCDLSIIEPTYTLFLLDGPSARNGWTITEVTGDYPKTPFEYQLGSFGLSVGLYDDYTAPAHYPFSIVYLNTSTGIIIPVDPQETNIPIH</sequence>
<dbReference type="EMBL" id="CP051684">
    <property type="protein sequence ID" value="QJD92297.1"/>
    <property type="molecule type" value="Genomic_DNA"/>
</dbReference>
<proteinExistence type="predicted"/>
<reference evidence="1 2" key="1">
    <citation type="submission" date="2020-04" db="EMBL/GenBank/DDBJ databases">
        <title>Genome sequencing of novel species.</title>
        <authorList>
            <person name="Heo J."/>
            <person name="Kim S.-J."/>
            <person name="Kim J.-S."/>
            <person name="Hong S.-B."/>
            <person name="Kwon S.-W."/>
        </authorList>
    </citation>
    <scope>NUCLEOTIDE SEQUENCE [LARGE SCALE GENOMIC DNA]</scope>
    <source>
        <strain evidence="1 2">AF9R3</strain>
    </source>
</reference>
<gene>
    <name evidence="1" type="ORF">HH213_20675</name>
</gene>
<dbReference type="RefSeq" id="WP_169113488.1">
    <property type="nucleotide sequence ID" value="NZ_CP051684.1"/>
</dbReference>
<protein>
    <submittedName>
        <fullName evidence="1">Uncharacterized protein</fullName>
    </submittedName>
</protein>
<evidence type="ECO:0000313" key="1">
    <source>
        <dbReference type="EMBL" id="QJD92297.1"/>
    </source>
</evidence>
<accession>A0ABX6MH84</accession>
<evidence type="ECO:0000313" key="2">
    <source>
        <dbReference type="Proteomes" id="UP000503117"/>
    </source>
</evidence>
<organism evidence="1 2">
    <name type="scientific">Duganella dendranthematis</name>
    <dbReference type="NCBI Taxonomy" id="2728021"/>
    <lineage>
        <taxon>Bacteria</taxon>
        <taxon>Pseudomonadati</taxon>
        <taxon>Pseudomonadota</taxon>
        <taxon>Betaproteobacteria</taxon>
        <taxon>Burkholderiales</taxon>
        <taxon>Oxalobacteraceae</taxon>
        <taxon>Telluria group</taxon>
        <taxon>Duganella</taxon>
    </lineage>
</organism>
<name>A0ABX6MH84_9BURK</name>
<keyword evidence="2" id="KW-1185">Reference proteome</keyword>
<dbReference type="Proteomes" id="UP000503117">
    <property type="component" value="Chromosome"/>
</dbReference>